<accession>C0A021</accession>
<feature type="chain" id="PRO_5002893964" evidence="1">
    <location>
        <begin position="21"/>
        <end position="79"/>
    </location>
</feature>
<organism evidence="2">
    <name type="scientific">Torenia fournieri</name>
    <name type="common">wishbone flower</name>
    <dbReference type="NCBI Taxonomy" id="68875"/>
    <lineage>
        <taxon>Eukaryota</taxon>
        <taxon>Viridiplantae</taxon>
        <taxon>Streptophyta</taxon>
        <taxon>Embryophyta</taxon>
        <taxon>Tracheophyta</taxon>
        <taxon>Spermatophyta</taxon>
        <taxon>Magnoliopsida</taxon>
        <taxon>eudicotyledons</taxon>
        <taxon>Gunneridae</taxon>
        <taxon>Pentapetalae</taxon>
        <taxon>asterids</taxon>
        <taxon>lamiids</taxon>
        <taxon>Lamiales</taxon>
        <taxon>Linderniaceae</taxon>
        <taxon>Torenia</taxon>
    </lineage>
</organism>
<evidence type="ECO:0000256" key="1">
    <source>
        <dbReference type="SAM" id="SignalP"/>
    </source>
</evidence>
<sequence>MMVMVAMVVVLLCYASHAAAADNNNNHPDYNPGFTACIIRCSKLCGSNVNCRRDCDGDCGDPGRSLKLKKDHDNVDIKN</sequence>
<reference evidence="2" key="1">
    <citation type="journal article" date="2009" name="Nature">
        <title>Defensin-like polypeptide LUREs are pollen tube attractants secreted from synergid cells.</title>
        <authorList>
            <person name="Okuda S."/>
            <person name="Tsutsui H."/>
            <person name="Shiina K."/>
            <person name="Sprunck S."/>
            <person name="Takeuchi H."/>
            <person name="Yui R."/>
            <person name="Kasahara R.D."/>
            <person name="Hamamura Y."/>
            <person name="Mizukami A."/>
            <person name="Suzaki D."/>
            <person name="Kawano N."/>
            <person name="Sakakibara T."/>
            <person name="Namiki S."/>
            <person name="Itoh K."/>
            <person name="Otsuka K."/>
            <person name="Matsuzaki M."/>
            <person name="Nozaki H."/>
            <person name="Kuroiwa T."/>
            <person name="Nakano A."/>
            <person name="Kanaoka M.M."/>
            <person name="Dresselhaus T."/>
            <person name="Sasaki N."/>
            <person name="Higashiyama T."/>
        </authorList>
    </citation>
    <scope>NUCLEOTIDE SEQUENCE</scope>
    <source>
        <tissue evidence="2">Mature ovule</tissue>
    </source>
</reference>
<gene>
    <name evidence="2" type="primary">TfCRP16</name>
</gene>
<proteinExistence type="evidence at transcript level"/>
<keyword evidence="1" id="KW-0732">Signal</keyword>
<name>C0A021_9LAMI</name>
<feature type="signal peptide" evidence="1">
    <location>
        <begin position="1"/>
        <end position="20"/>
    </location>
</feature>
<dbReference type="AlphaFoldDB" id="C0A021"/>
<protein>
    <submittedName>
        <fullName evidence="2">Thionin-like cystein-rich peptide</fullName>
    </submittedName>
</protein>
<dbReference type="EMBL" id="AB477054">
    <property type="protein sequence ID" value="BAH29764.1"/>
    <property type="molecule type" value="mRNA"/>
</dbReference>
<evidence type="ECO:0000313" key="2">
    <source>
        <dbReference type="EMBL" id="BAH29764.1"/>
    </source>
</evidence>